<name>A0A2P2MAW2_RHIMU</name>
<accession>A0A2P2MAW2</accession>
<protein>
    <submittedName>
        <fullName evidence="1">Uncharacterized protein</fullName>
    </submittedName>
</protein>
<evidence type="ECO:0000313" key="1">
    <source>
        <dbReference type="EMBL" id="MBX27359.1"/>
    </source>
</evidence>
<reference evidence="1" key="1">
    <citation type="submission" date="2018-02" db="EMBL/GenBank/DDBJ databases">
        <title>Rhizophora mucronata_Transcriptome.</title>
        <authorList>
            <person name="Meera S.P."/>
            <person name="Sreeshan A."/>
            <person name="Augustine A."/>
        </authorList>
    </citation>
    <scope>NUCLEOTIDE SEQUENCE</scope>
    <source>
        <tissue evidence="1">Leaf</tissue>
    </source>
</reference>
<proteinExistence type="predicted"/>
<dbReference type="AlphaFoldDB" id="A0A2P2MAW2"/>
<organism evidence="1">
    <name type="scientific">Rhizophora mucronata</name>
    <name type="common">Asiatic mangrove</name>
    <dbReference type="NCBI Taxonomy" id="61149"/>
    <lineage>
        <taxon>Eukaryota</taxon>
        <taxon>Viridiplantae</taxon>
        <taxon>Streptophyta</taxon>
        <taxon>Embryophyta</taxon>
        <taxon>Tracheophyta</taxon>
        <taxon>Spermatophyta</taxon>
        <taxon>Magnoliopsida</taxon>
        <taxon>eudicotyledons</taxon>
        <taxon>Gunneridae</taxon>
        <taxon>Pentapetalae</taxon>
        <taxon>rosids</taxon>
        <taxon>fabids</taxon>
        <taxon>Malpighiales</taxon>
        <taxon>Rhizophoraceae</taxon>
        <taxon>Rhizophora</taxon>
    </lineage>
</organism>
<sequence length="103" mass="11863">MGISRNHAHMRYCRRLSPLMDSISLRISCVRDLTGSSTSSSNSPRNGIVSGRSTRYSSFRLFRRYFAIRNPKIRDRTFSLRVCNNTSWFSGFHRRSDPAVTAI</sequence>
<dbReference type="EMBL" id="GGEC01046875">
    <property type="protein sequence ID" value="MBX27359.1"/>
    <property type="molecule type" value="Transcribed_RNA"/>
</dbReference>